<feature type="region of interest" description="Disordered" evidence="1">
    <location>
        <begin position="242"/>
        <end position="273"/>
    </location>
</feature>
<name>A0AAJ0CG25_9HYPO</name>
<protein>
    <submittedName>
        <fullName evidence="2">Cut9-interacting protein scn1</fullName>
    </submittedName>
</protein>
<keyword evidence="3" id="KW-1185">Reference proteome</keyword>
<proteinExistence type="predicted"/>
<dbReference type="Pfam" id="PF01026">
    <property type="entry name" value="TatD_DNase"/>
    <property type="match status" value="1"/>
</dbReference>
<feature type="compositionally biased region" description="Acidic residues" evidence="1">
    <location>
        <begin position="251"/>
        <end position="261"/>
    </location>
</feature>
<dbReference type="Proteomes" id="UP001251528">
    <property type="component" value="Unassembled WGS sequence"/>
</dbReference>
<evidence type="ECO:0000313" key="3">
    <source>
        <dbReference type="Proteomes" id="UP001251528"/>
    </source>
</evidence>
<feature type="region of interest" description="Disordered" evidence="1">
    <location>
        <begin position="171"/>
        <end position="190"/>
    </location>
</feature>
<dbReference type="PANTHER" id="PTHR47345:SF1">
    <property type="entry name" value="CUT9-INTERACTING PROTEIN SCN1"/>
    <property type="match status" value="1"/>
</dbReference>
<comment type="caution">
    <text evidence="2">The sequence shown here is derived from an EMBL/GenBank/DDBJ whole genome shotgun (WGS) entry which is preliminary data.</text>
</comment>
<dbReference type="SUPFAM" id="SSF51556">
    <property type="entry name" value="Metallo-dependent hydrolases"/>
    <property type="match status" value="1"/>
</dbReference>
<dbReference type="InterPro" id="IPR053044">
    <property type="entry name" value="Metallo-hydrolase/TatD-type"/>
</dbReference>
<evidence type="ECO:0000256" key="1">
    <source>
        <dbReference type="SAM" id="MobiDB-lite"/>
    </source>
</evidence>
<accession>A0AAJ0CG25</accession>
<dbReference type="InterPro" id="IPR032466">
    <property type="entry name" value="Metal_Hydrolase"/>
</dbReference>
<dbReference type="Gene3D" id="3.20.20.140">
    <property type="entry name" value="Metal-dependent hydrolases"/>
    <property type="match status" value="1"/>
</dbReference>
<sequence>MGSVASLKTMRASALAIMATRSQDQDLVADVASLHGVDGPASWRGNRGHGYRHDLQTCQAMPSFGWHPWFSYQMYDDVVPEPTYKAPPGSESSTAFLLDAKKAHYQVVLAPSPQDDQFIASLPTPIPLSSFISSTRSKLSSYPYALVGEIGLDRAFRLPENWDSALAAARDDGLTPGGREGRRLSPHRVQMQHQQAVLRAQLRLAGEVGRPVSLHGVDAHGILYDTVSSCWKGHERHILSRRERRNIAPGAEEDDESDDGNENSTGGKPYPPRICLHSYSGPVESLSQWLRPAIPAKIYFSFSTAVNLSRETTRAKFIQVVSALPEDKILVESDLHVAGEEMDAALEDMYRRVCHIKGWGLEEGVRKIGNNFENFVFGETRAAHVVH</sequence>
<organism evidence="2 3">
    <name type="scientific">Conoideocrella luteorostrata</name>
    <dbReference type="NCBI Taxonomy" id="1105319"/>
    <lineage>
        <taxon>Eukaryota</taxon>
        <taxon>Fungi</taxon>
        <taxon>Dikarya</taxon>
        <taxon>Ascomycota</taxon>
        <taxon>Pezizomycotina</taxon>
        <taxon>Sordariomycetes</taxon>
        <taxon>Hypocreomycetidae</taxon>
        <taxon>Hypocreales</taxon>
        <taxon>Clavicipitaceae</taxon>
        <taxon>Conoideocrella</taxon>
    </lineage>
</organism>
<dbReference type="EMBL" id="JASWJB010000278">
    <property type="protein sequence ID" value="KAK2592240.1"/>
    <property type="molecule type" value="Genomic_DNA"/>
</dbReference>
<feature type="compositionally biased region" description="Basic and acidic residues" evidence="1">
    <location>
        <begin position="171"/>
        <end position="183"/>
    </location>
</feature>
<dbReference type="GO" id="GO:0016788">
    <property type="term" value="F:hydrolase activity, acting on ester bonds"/>
    <property type="evidence" value="ECO:0007669"/>
    <property type="project" value="InterPro"/>
</dbReference>
<evidence type="ECO:0000313" key="2">
    <source>
        <dbReference type="EMBL" id="KAK2592240.1"/>
    </source>
</evidence>
<dbReference type="AlphaFoldDB" id="A0AAJ0CG25"/>
<dbReference type="PANTHER" id="PTHR47345">
    <property type="entry name" value="CUT9-INTERACTING PROTEIN SCN1"/>
    <property type="match status" value="1"/>
</dbReference>
<reference evidence="2" key="1">
    <citation type="submission" date="2023-06" db="EMBL/GenBank/DDBJ databases">
        <title>Conoideocrella luteorostrata (Hypocreales: Clavicipitaceae), a potential biocontrol fungus for elongate hemlock scale in United States Christmas tree production areas.</title>
        <authorList>
            <person name="Barrett H."/>
            <person name="Lovett B."/>
            <person name="Macias A.M."/>
            <person name="Stajich J.E."/>
            <person name="Kasson M.T."/>
        </authorList>
    </citation>
    <scope>NUCLEOTIDE SEQUENCE</scope>
    <source>
        <strain evidence="2">ARSEF 14590</strain>
    </source>
</reference>
<gene>
    <name evidence="2" type="primary">scn1_2</name>
    <name evidence="2" type="ORF">QQS21_010056</name>
</gene>
<dbReference type="InterPro" id="IPR001130">
    <property type="entry name" value="TatD-like"/>
</dbReference>